<dbReference type="OrthoDB" id="271506at2759"/>
<keyword evidence="6 9" id="KW-0472">Membrane</keyword>
<evidence type="ECO:0000256" key="3">
    <source>
        <dbReference type="ARBA" id="ARBA00022692"/>
    </source>
</evidence>
<keyword evidence="4" id="KW-0677">Repeat</keyword>
<dbReference type="EMBL" id="JAFIQS010000010">
    <property type="protein sequence ID" value="KAG5164962.1"/>
    <property type="molecule type" value="Genomic_DNA"/>
</dbReference>
<evidence type="ECO:0000256" key="5">
    <source>
        <dbReference type="ARBA" id="ARBA00022989"/>
    </source>
</evidence>
<protein>
    <recommendedName>
        <fullName evidence="11">Mannose-P-dolichol utilization defect 1 protein homolog</fullName>
    </recommendedName>
</protein>
<feature type="region of interest" description="Disordered" evidence="8">
    <location>
        <begin position="286"/>
        <end position="340"/>
    </location>
</feature>
<proteinExistence type="inferred from homology"/>
<evidence type="ECO:0000256" key="9">
    <source>
        <dbReference type="SAM" id="Phobius"/>
    </source>
</evidence>
<dbReference type="InterPro" id="IPR016817">
    <property type="entry name" value="MannP-dilichol_defect-1"/>
</dbReference>
<evidence type="ECO:0000256" key="1">
    <source>
        <dbReference type="ARBA" id="ARBA00004141"/>
    </source>
</evidence>
<feature type="compositionally biased region" description="Low complexity" evidence="8">
    <location>
        <begin position="295"/>
        <end position="305"/>
    </location>
</feature>
<feature type="transmembrane region" description="Helical" evidence="9">
    <location>
        <begin position="48"/>
        <end position="68"/>
    </location>
</feature>
<evidence type="ECO:0000313" key="10">
    <source>
        <dbReference type="EMBL" id="KAG5164962.1"/>
    </source>
</evidence>
<name>A0A8H7XQ39_PSICU</name>
<reference evidence="10" key="1">
    <citation type="submission" date="2021-02" db="EMBL/GenBank/DDBJ databases">
        <title>Psilocybe cubensis genome.</title>
        <authorList>
            <person name="Mckernan K.J."/>
            <person name="Crawford S."/>
            <person name="Trippe A."/>
            <person name="Kane L.T."/>
            <person name="Mclaughlin S."/>
        </authorList>
    </citation>
    <scope>NUCLEOTIDE SEQUENCE [LARGE SCALE GENOMIC DNA]</scope>
    <source>
        <strain evidence="10">MGC-MH-2018</strain>
    </source>
</reference>
<feature type="transmembrane region" description="Helical" evidence="9">
    <location>
        <begin position="190"/>
        <end position="207"/>
    </location>
</feature>
<keyword evidence="5 9" id="KW-1133">Transmembrane helix</keyword>
<dbReference type="GO" id="GO:0016020">
    <property type="term" value="C:membrane"/>
    <property type="evidence" value="ECO:0007669"/>
    <property type="project" value="UniProtKB-SubCell"/>
</dbReference>
<dbReference type="AlphaFoldDB" id="A0A8H7XQ39"/>
<evidence type="ECO:0000256" key="8">
    <source>
        <dbReference type="SAM" id="MobiDB-lite"/>
    </source>
</evidence>
<dbReference type="Pfam" id="PF04193">
    <property type="entry name" value="PQ-loop"/>
    <property type="match status" value="2"/>
</dbReference>
<keyword evidence="2" id="KW-0813">Transport</keyword>
<evidence type="ECO:0000256" key="6">
    <source>
        <dbReference type="ARBA" id="ARBA00023136"/>
    </source>
</evidence>
<feature type="transmembrane region" description="Helical" evidence="9">
    <location>
        <begin position="219"/>
        <end position="240"/>
    </location>
</feature>
<comment type="similarity">
    <text evidence="7">Belongs to the MPDU1 (TC 2.A.43.3) family.</text>
</comment>
<comment type="caution">
    <text evidence="10">The sequence shown here is derived from an EMBL/GenBank/DDBJ whole genome shotgun (WGS) entry which is preliminary data.</text>
</comment>
<dbReference type="PANTHER" id="PTHR12226:SF2">
    <property type="entry name" value="MANNOSE-P-DOLICHOL UTILIZATION DEFECT 1 PROTEIN"/>
    <property type="match status" value="1"/>
</dbReference>
<evidence type="ECO:0000256" key="7">
    <source>
        <dbReference type="ARBA" id="ARBA00038475"/>
    </source>
</evidence>
<dbReference type="InterPro" id="IPR006603">
    <property type="entry name" value="PQ-loop_rpt"/>
</dbReference>
<evidence type="ECO:0000256" key="4">
    <source>
        <dbReference type="ARBA" id="ARBA00022737"/>
    </source>
</evidence>
<dbReference type="SMART" id="SM00679">
    <property type="entry name" value="CTNS"/>
    <property type="match status" value="2"/>
</dbReference>
<keyword evidence="3 9" id="KW-0812">Transmembrane</keyword>
<dbReference type="FunFam" id="1.20.1280.290:FF:000006">
    <property type="entry name" value="mannose-P-dolichol utilization defect 1 protein"/>
    <property type="match status" value="1"/>
</dbReference>
<evidence type="ECO:0000256" key="2">
    <source>
        <dbReference type="ARBA" id="ARBA00022448"/>
    </source>
</evidence>
<evidence type="ECO:0008006" key="11">
    <source>
        <dbReference type="Google" id="ProtNLM"/>
    </source>
</evidence>
<sequence>MTAITQNLPWFVKDLGISIVGKECYTSLVENLHLGDVKCLKYSLSKGLGIGIVVGGSIMKVPQILLIVNARSARGLSLPAYILETLSYGITLAYSFRHQFPFSTYGENLFLTLQNILITLLIIHYAPTRSSQRSQKLITTTLATLASSFALYTLPTQTLSLLQMTTLPLSLFSKLPQIRQNYRAQSTGQLSAFAVLSQIAGCLARLFTTAQEVGDGLVAAGFALALALNVVLGAQLYIYWGENGAQKQRADYEMHEKITSTSATATSWDAQPQIHQPVATRSYASAATLSPPPNTNANTNVNAANGRQSSPSPSAAHRVSTPPPRTPSSAGGRKWARKVD</sequence>
<organism evidence="10">
    <name type="scientific">Psilocybe cubensis</name>
    <name type="common">Psychedelic mushroom</name>
    <name type="synonym">Stropharia cubensis</name>
    <dbReference type="NCBI Taxonomy" id="181762"/>
    <lineage>
        <taxon>Eukaryota</taxon>
        <taxon>Fungi</taxon>
        <taxon>Dikarya</taxon>
        <taxon>Basidiomycota</taxon>
        <taxon>Agaricomycotina</taxon>
        <taxon>Agaricomycetes</taxon>
        <taxon>Agaricomycetidae</taxon>
        <taxon>Agaricales</taxon>
        <taxon>Agaricineae</taxon>
        <taxon>Strophariaceae</taxon>
        <taxon>Psilocybe</taxon>
    </lineage>
</organism>
<gene>
    <name evidence="10" type="ORF">JR316_009652</name>
</gene>
<dbReference type="PANTHER" id="PTHR12226">
    <property type="entry name" value="MANNOSE-P-DOLICHOL UTILIZATION DEFECT 1 LEC35 -RELATED"/>
    <property type="match status" value="1"/>
</dbReference>
<dbReference type="Gene3D" id="1.20.1280.290">
    <property type="match status" value="2"/>
</dbReference>
<feature type="transmembrane region" description="Helical" evidence="9">
    <location>
        <begin position="108"/>
        <end position="125"/>
    </location>
</feature>
<comment type="subcellular location">
    <subcellularLocation>
        <location evidence="1">Membrane</location>
        <topology evidence="1">Multi-pass membrane protein</topology>
    </subcellularLocation>
</comment>
<accession>A0A8H7XQ39</accession>
<feature type="transmembrane region" description="Helical" evidence="9">
    <location>
        <begin position="80"/>
        <end position="96"/>
    </location>
</feature>